<keyword evidence="6" id="KW-1185">Reference proteome</keyword>
<comment type="caution">
    <text evidence="5">The sequence shown here is derived from an EMBL/GenBank/DDBJ whole genome shotgun (WGS) entry which is preliminary data.</text>
</comment>
<protein>
    <recommendedName>
        <fullName evidence="7">DUF86 domain-containing protein</fullName>
    </recommendedName>
</protein>
<dbReference type="Proteomes" id="UP000298324">
    <property type="component" value="Unassembled WGS sequence"/>
</dbReference>
<reference evidence="5 6" key="1">
    <citation type="journal article" date="2018" name="Environ. Microbiol.">
        <title>Novel energy conservation strategies and behaviour of Pelotomaculum schinkii driving syntrophic propionate catabolism.</title>
        <authorList>
            <person name="Hidalgo-Ahumada C.A.P."/>
            <person name="Nobu M.K."/>
            <person name="Narihiro T."/>
            <person name="Tamaki H."/>
            <person name="Liu W.T."/>
            <person name="Kamagata Y."/>
            <person name="Stams A.J.M."/>
            <person name="Imachi H."/>
            <person name="Sousa D.Z."/>
        </authorList>
    </citation>
    <scope>NUCLEOTIDE SEQUENCE [LARGE SCALE GENOMIC DNA]</scope>
    <source>
        <strain evidence="5 6">HH</strain>
    </source>
</reference>
<name>A0A4Y7RHS4_9FIRM</name>
<evidence type="ECO:0000313" key="5">
    <source>
        <dbReference type="EMBL" id="TEB08242.1"/>
    </source>
</evidence>
<keyword evidence="3" id="KW-0378">Hydrolase</keyword>
<dbReference type="RefSeq" id="WP_190239923.1">
    <property type="nucleotide sequence ID" value="NZ_QFGA01000001.1"/>
</dbReference>
<dbReference type="GO" id="GO:0110001">
    <property type="term" value="C:toxin-antitoxin complex"/>
    <property type="evidence" value="ECO:0007669"/>
    <property type="project" value="InterPro"/>
</dbReference>
<dbReference type="Gene3D" id="1.20.120.580">
    <property type="entry name" value="bsu32300-like"/>
    <property type="match status" value="1"/>
</dbReference>
<evidence type="ECO:0000256" key="1">
    <source>
        <dbReference type="ARBA" id="ARBA00022649"/>
    </source>
</evidence>
<comment type="similarity">
    <text evidence="4">Belongs to the HepT RNase toxin family.</text>
</comment>
<evidence type="ECO:0000313" key="6">
    <source>
        <dbReference type="Proteomes" id="UP000298324"/>
    </source>
</evidence>
<gene>
    <name evidence="5" type="ORF">Psch_01797</name>
</gene>
<dbReference type="PANTHER" id="PTHR33397:SF3">
    <property type="entry name" value="MRNA NUCLEASE HEPT"/>
    <property type="match status" value="1"/>
</dbReference>
<proteinExistence type="inferred from homology"/>
<dbReference type="NCBIfam" id="NF047751">
    <property type="entry name" value="HepT_toxin"/>
    <property type="match status" value="1"/>
</dbReference>
<organism evidence="5 6">
    <name type="scientific">Pelotomaculum schinkii</name>
    <dbReference type="NCBI Taxonomy" id="78350"/>
    <lineage>
        <taxon>Bacteria</taxon>
        <taxon>Bacillati</taxon>
        <taxon>Bacillota</taxon>
        <taxon>Clostridia</taxon>
        <taxon>Eubacteriales</taxon>
        <taxon>Desulfotomaculaceae</taxon>
        <taxon>Pelotomaculum</taxon>
    </lineage>
</organism>
<sequence length="143" mass="16693">MFDKSVVLLRLAKLDEYVSRLKRFEPVGLQEYLGNQDMQAVVERYLQLSIQVCIDIANYIIARKRLSFPFEQENIFLLLGKAGIIPNDLANRIKGIVSFRNILVHDYMEINPEKVYGILKHSFNDFDEFARASVYFIEKQEGE</sequence>
<dbReference type="InterPro" id="IPR008201">
    <property type="entry name" value="HepT-like"/>
</dbReference>
<dbReference type="EMBL" id="QFGA01000001">
    <property type="protein sequence ID" value="TEB08242.1"/>
    <property type="molecule type" value="Genomic_DNA"/>
</dbReference>
<evidence type="ECO:0000256" key="2">
    <source>
        <dbReference type="ARBA" id="ARBA00022722"/>
    </source>
</evidence>
<evidence type="ECO:0000256" key="4">
    <source>
        <dbReference type="ARBA" id="ARBA00024207"/>
    </source>
</evidence>
<evidence type="ECO:0008006" key="7">
    <source>
        <dbReference type="Google" id="ProtNLM"/>
    </source>
</evidence>
<dbReference type="InterPro" id="IPR052379">
    <property type="entry name" value="Type_VII_TA_RNase"/>
</dbReference>
<dbReference type="AlphaFoldDB" id="A0A4Y7RHS4"/>
<keyword evidence="2" id="KW-0540">Nuclease</keyword>
<dbReference type="Pfam" id="PF01934">
    <property type="entry name" value="HepT-like"/>
    <property type="match status" value="1"/>
</dbReference>
<keyword evidence="1" id="KW-1277">Toxin-antitoxin system</keyword>
<dbReference type="PANTHER" id="PTHR33397">
    <property type="entry name" value="UPF0331 PROTEIN YUTE"/>
    <property type="match status" value="1"/>
</dbReference>
<accession>A0A4Y7RHS4</accession>
<dbReference type="InterPro" id="IPR037038">
    <property type="entry name" value="HepT-like_sf"/>
</dbReference>
<evidence type="ECO:0000256" key="3">
    <source>
        <dbReference type="ARBA" id="ARBA00022801"/>
    </source>
</evidence>
<dbReference type="GO" id="GO:0004540">
    <property type="term" value="F:RNA nuclease activity"/>
    <property type="evidence" value="ECO:0007669"/>
    <property type="project" value="InterPro"/>
</dbReference>
<dbReference type="GO" id="GO:0016787">
    <property type="term" value="F:hydrolase activity"/>
    <property type="evidence" value="ECO:0007669"/>
    <property type="project" value="UniProtKB-KW"/>
</dbReference>